<gene>
    <name evidence="1" type="ORF">S01H1_85596</name>
</gene>
<accession>X0XFR8</accession>
<sequence>MAFVSNSTITQTSFPASRQLQHGRALVIGIYSQAIKLLPLLHYLNC</sequence>
<comment type="caution">
    <text evidence="1">The sequence shown here is derived from an EMBL/GenBank/DDBJ whole genome shotgun (WGS) entry which is preliminary data.</text>
</comment>
<dbReference type="EMBL" id="BARS01058853">
    <property type="protein sequence ID" value="GAG42019.1"/>
    <property type="molecule type" value="Genomic_DNA"/>
</dbReference>
<protein>
    <submittedName>
        <fullName evidence="1">Uncharacterized protein</fullName>
    </submittedName>
</protein>
<feature type="non-terminal residue" evidence="1">
    <location>
        <position position="46"/>
    </location>
</feature>
<dbReference type="AlphaFoldDB" id="X0XFR8"/>
<evidence type="ECO:0000313" key="1">
    <source>
        <dbReference type="EMBL" id="GAG42019.1"/>
    </source>
</evidence>
<reference evidence="1" key="1">
    <citation type="journal article" date="2014" name="Front. Microbiol.">
        <title>High frequency of phylogenetically diverse reductive dehalogenase-homologous genes in deep subseafloor sedimentary metagenomes.</title>
        <authorList>
            <person name="Kawai M."/>
            <person name="Futagami T."/>
            <person name="Toyoda A."/>
            <person name="Takaki Y."/>
            <person name="Nishi S."/>
            <person name="Hori S."/>
            <person name="Arai W."/>
            <person name="Tsubouchi T."/>
            <person name="Morono Y."/>
            <person name="Uchiyama I."/>
            <person name="Ito T."/>
            <person name="Fujiyama A."/>
            <person name="Inagaki F."/>
            <person name="Takami H."/>
        </authorList>
    </citation>
    <scope>NUCLEOTIDE SEQUENCE</scope>
    <source>
        <strain evidence="1">Expedition CK06-06</strain>
    </source>
</reference>
<organism evidence="1">
    <name type="scientific">marine sediment metagenome</name>
    <dbReference type="NCBI Taxonomy" id="412755"/>
    <lineage>
        <taxon>unclassified sequences</taxon>
        <taxon>metagenomes</taxon>
        <taxon>ecological metagenomes</taxon>
    </lineage>
</organism>
<name>X0XFR8_9ZZZZ</name>
<proteinExistence type="predicted"/>